<dbReference type="GO" id="GO:0044205">
    <property type="term" value="P:'de novo' UMP biosynthetic process"/>
    <property type="evidence" value="ECO:0007669"/>
    <property type="project" value="UniProtKB-UniRule"/>
</dbReference>
<dbReference type="Pfam" id="PF00988">
    <property type="entry name" value="CPSase_sm_chain"/>
    <property type="match status" value="1"/>
</dbReference>
<comment type="similarity">
    <text evidence="3 11">Belongs to the CarA family.</text>
</comment>
<feature type="active site" description="Nucleophile" evidence="11">
    <location>
        <position position="294"/>
    </location>
</feature>
<evidence type="ECO:0000256" key="2">
    <source>
        <dbReference type="ARBA" id="ARBA00005077"/>
    </source>
</evidence>
<dbReference type="InterPro" id="IPR002474">
    <property type="entry name" value="CarbamoylP_synth_ssu_N"/>
</dbReference>
<feature type="domain" description="Carbamoyl-phosphate synthase small subunit N-terminal" evidence="13">
    <location>
        <begin position="26"/>
        <end position="156"/>
    </location>
</feature>
<feature type="binding site" evidence="11">
    <location>
        <position position="70"/>
    </location>
    <ligand>
        <name>L-glutamine</name>
        <dbReference type="ChEBI" id="CHEBI:58359"/>
    </ligand>
</feature>
<dbReference type="EC" id="6.3.5.5" evidence="11"/>
<evidence type="ECO:0000256" key="12">
    <source>
        <dbReference type="SAM" id="MobiDB-lite"/>
    </source>
</evidence>
<feature type="binding site" evidence="11">
    <location>
        <position position="265"/>
    </location>
    <ligand>
        <name>L-glutamine</name>
        <dbReference type="ChEBI" id="CHEBI:58359"/>
    </ligand>
</feature>
<accession>A0A967C8I7</accession>
<evidence type="ECO:0000256" key="10">
    <source>
        <dbReference type="ARBA" id="ARBA00049285"/>
    </source>
</evidence>
<dbReference type="SMART" id="SM01097">
    <property type="entry name" value="CPSase_sm_chain"/>
    <property type="match status" value="1"/>
</dbReference>
<dbReference type="HAMAP" id="MF_01209">
    <property type="entry name" value="CPSase_S_chain"/>
    <property type="match status" value="1"/>
</dbReference>
<reference evidence="14" key="1">
    <citation type="submission" date="2020-03" db="EMBL/GenBank/DDBJ databases">
        <title>Genome of Pelagibius litoralis DSM 21314T.</title>
        <authorList>
            <person name="Wang G."/>
        </authorList>
    </citation>
    <scope>NUCLEOTIDE SEQUENCE</scope>
    <source>
        <strain evidence="14">DSM 21314</strain>
    </source>
</reference>
<dbReference type="EMBL" id="JAAQPH010000005">
    <property type="protein sequence ID" value="NIA68727.1"/>
    <property type="molecule type" value="Genomic_DNA"/>
</dbReference>
<evidence type="ECO:0000256" key="6">
    <source>
        <dbReference type="ARBA" id="ARBA00022840"/>
    </source>
</evidence>
<name>A0A967C8I7_9PROT</name>
<dbReference type="InterPro" id="IPR035686">
    <property type="entry name" value="CPSase_GATase1"/>
</dbReference>
<comment type="function">
    <text evidence="11">Small subunit of the glutamine-dependent carbamoyl phosphate synthetase (CPSase). CPSase catalyzes the formation of carbamoyl phosphate from the ammonia moiety of glutamine, carbonate, and phosphate donated by ATP, constituting the first step of 2 biosynthetic pathways, one leading to arginine and/or urea and the other to pyrimidine nucleotides. The small subunit (glutamine amidotransferase) binds and cleaves glutamine to supply the large subunit with the substrate ammonia.</text>
</comment>
<keyword evidence="4 11" id="KW-0436">Ligase</keyword>
<evidence type="ECO:0000256" key="11">
    <source>
        <dbReference type="HAMAP-Rule" id="MF_01209"/>
    </source>
</evidence>
<evidence type="ECO:0000256" key="5">
    <source>
        <dbReference type="ARBA" id="ARBA00022741"/>
    </source>
</evidence>
<feature type="binding site" evidence="11">
    <location>
        <position position="339"/>
    </location>
    <ligand>
        <name>L-glutamine</name>
        <dbReference type="ChEBI" id="CHEBI:58359"/>
    </ligand>
</feature>
<dbReference type="InterPro" id="IPR036480">
    <property type="entry name" value="CarbP_synth_ssu_N_sf"/>
</dbReference>
<dbReference type="InterPro" id="IPR017926">
    <property type="entry name" value="GATASE"/>
</dbReference>
<dbReference type="PRINTS" id="PR00099">
    <property type="entry name" value="CPSGATASE"/>
</dbReference>
<gene>
    <name evidence="11 14" type="primary">carA</name>
    <name evidence="14" type="ORF">HBA54_09005</name>
</gene>
<dbReference type="AlphaFoldDB" id="A0A967C8I7"/>
<dbReference type="SUPFAM" id="SSF52317">
    <property type="entry name" value="Class I glutamine amidotransferase-like"/>
    <property type="match status" value="1"/>
</dbReference>
<dbReference type="PANTHER" id="PTHR43418:SF7">
    <property type="entry name" value="CARBAMOYL-PHOSPHATE SYNTHASE SMALL CHAIN"/>
    <property type="match status" value="1"/>
</dbReference>
<dbReference type="RefSeq" id="WP_167223594.1">
    <property type="nucleotide sequence ID" value="NZ_JAAQPH010000005.1"/>
</dbReference>
<evidence type="ECO:0000256" key="9">
    <source>
        <dbReference type="ARBA" id="ARBA00048816"/>
    </source>
</evidence>
<dbReference type="FunFam" id="3.50.30.20:FF:000001">
    <property type="entry name" value="Carbamoyl-phosphate synthase small chain"/>
    <property type="match status" value="1"/>
</dbReference>
<dbReference type="PROSITE" id="PS51273">
    <property type="entry name" value="GATASE_TYPE_1"/>
    <property type="match status" value="1"/>
</dbReference>
<feature type="binding site" evidence="11">
    <location>
        <position position="336"/>
    </location>
    <ligand>
        <name>L-glutamine</name>
        <dbReference type="ChEBI" id="CHEBI:58359"/>
    </ligand>
</feature>
<evidence type="ECO:0000313" key="15">
    <source>
        <dbReference type="Proteomes" id="UP000761264"/>
    </source>
</evidence>
<dbReference type="PRINTS" id="PR00096">
    <property type="entry name" value="GATASE"/>
</dbReference>
<keyword evidence="5 11" id="KW-0547">Nucleotide-binding</keyword>
<dbReference type="NCBIfam" id="TIGR01368">
    <property type="entry name" value="CPSaseIIsmall"/>
    <property type="match status" value="1"/>
</dbReference>
<evidence type="ECO:0000256" key="7">
    <source>
        <dbReference type="ARBA" id="ARBA00022962"/>
    </source>
</evidence>
<keyword evidence="7 11" id="KW-0315">Glutamine amidotransferase</keyword>
<dbReference type="SUPFAM" id="SSF52021">
    <property type="entry name" value="Carbamoyl phosphate synthetase, small subunit N-terminal domain"/>
    <property type="match status" value="1"/>
</dbReference>
<comment type="caution">
    <text evidence="14">The sequence shown here is derived from an EMBL/GenBank/DDBJ whole genome shotgun (WGS) entry which is preliminary data.</text>
</comment>
<keyword evidence="11" id="KW-0055">Arginine biosynthesis</keyword>
<keyword evidence="11" id="KW-0028">Amino-acid biosynthesis</keyword>
<comment type="pathway">
    <text evidence="1 11">Pyrimidine metabolism; UMP biosynthesis via de novo pathway; (S)-dihydroorotate from bicarbonate: step 1/3.</text>
</comment>
<organism evidence="14 15">
    <name type="scientific">Pelagibius litoralis</name>
    <dbReference type="NCBI Taxonomy" id="374515"/>
    <lineage>
        <taxon>Bacteria</taxon>
        <taxon>Pseudomonadati</taxon>
        <taxon>Pseudomonadota</taxon>
        <taxon>Alphaproteobacteria</taxon>
        <taxon>Rhodospirillales</taxon>
        <taxon>Rhodovibrionaceae</taxon>
        <taxon>Pelagibius</taxon>
    </lineage>
</organism>
<dbReference type="InterPro" id="IPR050472">
    <property type="entry name" value="Anth_synth/Amidotransfase"/>
</dbReference>
<dbReference type="GO" id="GO:0006207">
    <property type="term" value="P:'de novo' pyrimidine nucleobase biosynthetic process"/>
    <property type="evidence" value="ECO:0007669"/>
    <property type="project" value="InterPro"/>
</dbReference>
<evidence type="ECO:0000256" key="3">
    <source>
        <dbReference type="ARBA" id="ARBA00007800"/>
    </source>
</evidence>
<evidence type="ECO:0000256" key="8">
    <source>
        <dbReference type="ARBA" id="ARBA00022975"/>
    </source>
</evidence>
<dbReference type="NCBIfam" id="NF009475">
    <property type="entry name" value="PRK12838.1"/>
    <property type="match status" value="1"/>
</dbReference>
<comment type="pathway">
    <text evidence="2 11">Amino-acid biosynthesis; L-arginine biosynthesis; carbamoyl phosphate from bicarbonate: step 1/1.</text>
</comment>
<dbReference type="Gene3D" id="3.40.50.880">
    <property type="match status" value="1"/>
</dbReference>
<dbReference type="PANTHER" id="PTHR43418">
    <property type="entry name" value="MULTIFUNCTIONAL TRYPTOPHAN BIOSYNTHESIS PROTEIN-RELATED"/>
    <property type="match status" value="1"/>
</dbReference>
<dbReference type="GO" id="GO:0006526">
    <property type="term" value="P:L-arginine biosynthetic process"/>
    <property type="evidence" value="ECO:0007669"/>
    <property type="project" value="UniProtKB-UniRule"/>
</dbReference>
<keyword evidence="8 11" id="KW-0665">Pyrimidine biosynthesis</keyword>
<dbReference type="InterPro" id="IPR006274">
    <property type="entry name" value="CarbamoylP_synth_ssu"/>
</dbReference>
<dbReference type="GO" id="GO:0005524">
    <property type="term" value="F:ATP binding"/>
    <property type="evidence" value="ECO:0007669"/>
    <property type="project" value="UniProtKB-UniRule"/>
</dbReference>
<feature type="active site" evidence="11">
    <location>
        <position position="378"/>
    </location>
</feature>
<evidence type="ECO:0000259" key="13">
    <source>
        <dbReference type="SMART" id="SM01097"/>
    </source>
</evidence>
<feature type="binding site" evidence="11">
    <location>
        <position position="298"/>
    </location>
    <ligand>
        <name>L-glutamine</name>
        <dbReference type="ChEBI" id="CHEBI:58359"/>
    </ligand>
</feature>
<feature type="compositionally biased region" description="Polar residues" evidence="12">
    <location>
        <begin position="1"/>
        <end position="14"/>
    </location>
</feature>
<evidence type="ECO:0000256" key="4">
    <source>
        <dbReference type="ARBA" id="ARBA00022598"/>
    </source>
</evidence>
<dbReference type="InterPro" id="IPR029062">
    <property type="entry name" value="Class_I_gatase-like"/>
</dbReference>
<evidence type="ECO:0000256" key="1">
    <source>
        <dbReference type="ARBA" id="ARBA00004812"/>
    </source>
</evidence>
<dbReference type="GO" id="GO:0004088">
    <property type="term" value="F:carbamoyl-phosphate synthase (glutamine-hydrolyzing) activity"/>
    <property type="evidence" value="ECO:0007669"/>
    <property type="project" value="UniProtKB-UniRule"/>
</dbReference>
<keyword evidence="15" id="KW-1185">Reference proteome</keyword>
<protein>
    <recommendedName>
        <fullName evidence="11">Carbamoyl phosphate synthase small chain</fullName>
        <ecNumber evidence="11">6.3.5.5</ecNumber>
    </recommendedName>
    <alternativeName>
        <fullName evidence="11">Carbamoyl phosphate synthetase glutamine chain</fullName>
    </alternativeName>
</protein>
<evidence type="ECO:0000313" key="14">
    <source>
        <dbReference type="EMBL" id="NIA68727.1"/>
    </source>
</evidence>
<dbReference type="PRINTS" id="PR00097">
    <property type="entry name" value="ANTSNTHASEII"/>
</dbReference>
<dbReference type="CDD" id="cd01744">
    <property type="entry name" value="GATase1_CPSase"/>
    <property type="match status" value="1"/>
</dbReference>
<feature type="binding site" evidence="11">
    <location>
        <position position="295"/>
    </location>
    <ligand>
        <name>L-glutamine</name>
        <dbReference type="ChEBI" id="CHEBI:58359"/>
    </ligand>
</feature>
<feature type="region of interest" description="Disordered" evidence="12">
    <location>
        <begin position="1"/>
        <end position="20"/>
    </location>
</feature>
<feature type="active site" evidence="11">
    <location>
        <position position="380"/>
    </location>
</feature>
<dbReference type="Pfam" id="PF00117">
    <property type="entry name" value="GATase"/>
    <property type="match status" value="1"/>
</dbReference>
<comment type="catalytic activity">
    <reaction evidence="9 11">
        <text>hydrogencarbonate + L-glutamine + 2 ATP + H2O = carbamoyl phosphate + L-glutamate + 2 ADP + phosphate + 2 H(+)</text>
        <dbReference type="Rhea" id="RHEA:18633"/>
        <dbReference type="ChEBI" id="CHEBI:15377"/>
        <dbReference type="ChEBI" id="CHEBI:15378"/>
        <dbReference type="ChEBI" id="CHEBI:17544"/>
        <dbReference type="ChEBI" id="CHEBI:29985"/>
        <dbReference type="ChEBI" id="CHEBI:30616"/>
        <dbReference type="ChEBI" id="CHEBI:43474"/>
        <dbReference type="ChEBI" id="CHEBI:58228"/>
        <dbReference type="ChEBI" id="CHEBI:58359"/>
        <dbReference type="ChEBI" id="CHEBI:456216"/>
        <dbReference type="EC" id="6.3.5.5"/>
    </reaction>
</comment>
<comment type="catalytic activity">
    <reaction evidence="10 11">
        <text>L-glutamine + H2O = L-glutamate + NH4(+)</text>
        <dbReference type="Rhea" id="RHEA:15889"/>
        <dbReference type="ChEBI" id="CHEBI:15377"/>
        <dbReference type="ChEBI" id="CHEBI:28938"/>
        <dbReference type="ChEBI" id="CHEBI:29985"/>
        <dbReference type="ChEBI" id="CHEBI:58359"/>
    </reaction>
</comment>
<proteinExistence type="inferred from homology"/>
<comment type="subunit">
    <text evidence="11">Composed of two chains; the small (or glutamine) chain promotes the hydrolysis of glutamine to ammonia, which is used by the large (or ammonia) chain to synthesize carbamoyl phosphate. Tetramer of heterodimers (alpha,beta)4.</text>
</comment>
<feature type="binding site" evidence="11">
    <location>
        <position position="267"/>
    </location>
    <ligand>
        <name>L-glutamine</name>
        <dbReference type="ChEBI" id="CHEBI:58359"/>
    </ligand>
</feature>
<feature type="binding site" evidence="11">
    <location>
        <position position="338"/>
    </location>
    <ligand>
        <name>L-glutamine</name>
        <dbReference type="ChEBI" id="CHEBI:58359"/>
    </ligand>
</feature>
<keyword evidence="6 11" id="KW-0067">ATP-binding</keyword>
<sequence>MKAVKSSSNPSGQDGPQFAAPKPGFGEAALVLADGTLFRGKGLGATGHAVGEVCFNTSMTGYQEIATDPSYAGQIITFTFPHIGNVGTNAEDIETKTPAVRGLVLRAAVTEPSSWRAAQHLDTWLKSHNLVGLAGVDTRAITRRIRELGAPKGCIVHFADNENTADVAALQGRAADWPGLEGMDLAAEVSCRQTYKWSQTNWALGRGYGDLGQARHRVVAVDFGAKHNILRCLASLGCDVTVVPADASAEDILGHDPDGIFLSNGPGDPAATGVYAVPTVKALMDSGLPIFGICLGHQILALALGARTEKMHLGHRGANHPVKDLETGRVEITSQNHGFQVLADSLPKGIEESHVSLFDRSNEGLRVTGRPIFSVQYHPEASPGPQDSHYLFQRFVDMIEAEKAAKPKNAQAH</sequence>
<dbReference type="Gene3D" id="3.50.30.20">
    <property type="entry name" value="Carbamoyl-phosphate synthase small subunit, N-terminal domain"/>
    <property type="match status" value="1"/>
</dbReference>
<dbReference type="GO" id="GO:0006541">
    <property type="term" value="P:glutamine metabolic process"/>
    <property type="evidence" value="ECO:0007669"/>
    <property type="project" value="InterPro"/>
</dbReference>
<dbReference type="Proteomes" id="UP000761264">
    <property type="component" value="Unassembled WGS sequence"/>
</dbReference>
<feature type="region of interest" description="CPSase" evidence="11">
    <location>
        <begin position="1"/>
        <end position="208"/>
    </location>
</feature>